<organism evidence="1 2">
    <name type="scientific">Protopolystoma xenopodis</name>
    <dbReference type="NCBI Taxonomy" id="117903"/>
    <lineage>
        <taxon>Eukaryota</taxon>
        <taxon>Metazoa</taxon>
        <taxon>Spiralia</taxon>
        <taxon>Lophotrochozoa</taxon>
        <taxon>Platyhelminthes</taxon>
        <taxon>Monogenea</taxon>
        <taxon>Polyopisthocotylea</taxon>
        <taxon>Polystomatidea</taxon>
        <taxon>Polystomatidae</taxon>
        <taxon>Protopolystoma</taxon>
    </lineage>
</organism>
<proteinExistence type="predicted"/>
<dbReference type="Proteomes" id="UP000784294">
    <property type="component" value="Unassembled WGS sequence"/>
</dbReference>
<evidence type="ECO:0008006" key="3">
    <source>
        <dbReference type="Google" id="ProtNLM"/>
    </source>
</evidence>
<sequence length="86" mass="9858">MLRYGTESPPLYTLDRITIPVGIYHGGRDLMATYKDVTRLMSDLGPVPVKDVVYLPYYNHLDFVWGLNVASEVYAKVLRFFETVIS</sequence>
<comment type="caution">
    <text evidence="1">The sequence shown here is derived from an EMBL/GenBank/DDBJ whole genome shotgun (WGS) entry which is preliminary data.</text>
</comment>
<name>A0A448XLX1_9PLAT</name>
<evidence type="ECO:0000313" key="1">
    <source>
        <dbReference type="EMBL" id="VEL39823.1"/>
    </source>
</evidence>
<dbReference type="PANTHER" id="PTHR11005">
    <property type="entry name" value="LYSOSOMAL ACID LIPASE-RELATED"/>
    <property type="match status" value="1"/>
</dbReference>
<dbReference type="SUPFAM" id="SSF53474">
    <property type="entry name" value="alpha/beta-Hydrolases"/>
    <property type="match status" value="1"/>
</dbReference>
<dbReference type="OrthoDB" id="9974421at2759"/>
<keyword evidence="2" id="KW-1185">Reference proteome</keyword>
<gene>
    <name evidence="1" type="ORF">PXEA_LOCUS33263</name>
</gene>
<protein>
    <recommendedName>
        <fullName evidence="3">Peptidase S9 prolyl oligopeptidase catalytic domain-containing protein</fullName>
    </recommendedName>
</protein>
<accession>A0A448XLX1</accession>
<dbReference type="AlphaFoldDB" id="A0A448XLX1"/>
<evidence type="ECO:0000313" key="2">
    <source>
        <dbReference type="Proteomes" id="UP000784294"/>
    </source>
</evidence>
<dbReference type="InterPro" id="IPR029058">
    <property type="entry name" value="AB_hydrolase_fold"/>
</dbReference>
<reference evidence="1" key="1">
    <citation type="submission" date="2018-11" db="EMBL/GenBank/DDBJ databases">
        <authorList>
            <consortium name="Pathogen Informatics"/>
        </authorList>
    </citation>
    <scope>NUCLEOTIDE SEQUENCE</scope>
</reference>
<dbReference type="Gene3D" id="3.40.50.1820">
    <property type="entry name" value="alpha/beta hydrolase"/>
    <property type="match status" value="1"/>
</dbReference>
<dbReference type="EMBL" id="CAAALY010262668">
    <property type="protein sequence ID" value="VEL39823.1"/>
    <property type="molecule type" value="Genomic_DNA"/>
</dbReference>